<name>D9SVE5_CLOC7</name>
<evidence type="ECO:0000256" key="7">
    <source>
        <dbReference type="ARBA" id="ARBA00022692"/>
    </source>
</evidence>
<dbReference type="GO" id="GO:0005524">
    <property type="term" value="F:ATP binding"/>
    <property type="evidence" value="ECO:0007669"/>
    <property type="project" value="UniProtKB-KW"/>
</dbReference>
<keyword evidence="4" id="KW-1003">Cell membrane</keyword>
<evidence type="ECO:0000256" key="3">
    <source>
        <dbReference type="ARBA" id="ARBA00012438"/>
    </source>
</evidence>
<dbReference type="OrthoDB" id="9786919at2"/>
<dbReference type="Pfam" id="PF00672">
    <property type="entry name" value="HAMP"/>
    <property type="match status" value="1"/>
</dbReference>
<evidence type="ECO:0000256" key="6">
    <source>
        <dbReference type="ARBA" id="ARBA00022679"/>
    </source>
</evidence>
<evidence type="ECO:0000256" key="4">
    <source>
        <dbReference type="ARBA" id="ARBA00022475"/>
    </source>
</evidence>
<dbReference type="SUPFAM" id="SSF55874">
    <property type="entry name" value="ATPase domain of HSP90 chaperone/DNA topoisomerase II/histidine kinase"/>
    <property type="match status" value="1"/>
</dbReference>
<evidence type="ECO:0000256" key="14">
    <source>
        <dbReference type="SAM" id="Phobius"/>
    </source>
</evidence>
<dbReference type="Gene3D" id="3.30.565.10">
    <property type="entry name" value="Histidine kinase-like ATPase, C-terminal domain"/>
    <property type="match status" value="1"/>
</dbReference>
<keyword evidence="8" id="KW-0547">Nucleotide-binding</keyword>
<feature type="domain" description="HAMP" evidence="16">
    <location>
        <begin position="228"/>
        <end position="281"/>
    </location>
</feature>
<dbReference type="InterPro" id="IPR003661">
    <property type="entry name" value="HisK_dim/P_dom"/>
</dbReference>
<evidence type="ECO:0000256" key="10">
    <source>
        <dbReference type="ARBA" id="ARBA00022840"/>
    </source>
</evidence>
<feature type="domain" description="Histidine kinase" evidence="15">
    <location>
        <begin position="289"/>
        <end position="503"/>
    </location>
</feature>
<keyword evidence="13 14" id="KW-0472">Membrane</keyword>
<dbReference type="EC" id="2.7.13.3" evidence="3"/>
<keyword evidence="7 14" id="KW-0812">Transmembrane</keyword>
<evidence type="ECO:0000256" key="9">
    <source>
        <dbReference type="ARBA" id="ARBA00022777"/>
    </source>
</evidence>
<feature type="transmembrane region" description="Helical" evidence="14">
    <location>
        <begin position="57"/>
        <end position="80"/>
    </location>
</feature>
<dbReference type="InterPro" id="IPR004358">
    <property type="entry name" value="Sig_transdc_His_kin-like_C"/>
</dbReference>
<accession>D9SVE5</accession>
<keyword evidence="5" id="KW-0597">Phosphoprotein</keyword>
<comment type="catalytic activity">
    <reaction evidence="1">
        <text>ATP + protein L-histidine = ADP + protein N-phospho-L-histidine.</text>
        <dbReference type="EC" id="2.7.13.3"/>
    </reaction>
</comment>
<evidence type="ECO:0000256" key="8">
    <source>
        <dbReference type="ARBA" id="ARBA00022741"/>
    </source>
</evidence>
<dbReference type="SMART" id="SM00387">
    <property type="entry name" value="HATPase_c"/>
    <property type="match status" value="1"/>
</dbReference>
<comment type="subcellular location">
    <subcellularLocation>
        <location evidence="2">Cell membrane</location>
        <topology evidence="2">Multi-pass membrane protein</topology>
    </subcellularLocation>
</comment>
<dbReference type="InterPro" id="IPR036890">
    <property type="entry name" value="HATPase_C_sf"/>
</dbReference>
<dbReference type="SMART" id="SM00304">
    <property type="entry name" value="HAMP"/>
    <property type="match status" value="1"/>
</dbReference>
<dbReference type="PROSITE" id="PS50109">
    <property type="entry name" value="HIS_KIN"/>
    <property type="match status" value="1"/>
</dbReference>
<dbReference type="HOGENOM" id="CLU_000445_89_6_9"/>
<dbReference type="PRINTS" id="PR00344">
    <property type="entry name" value="BCTRLSENSOR"/>
</dbReference>
<evidence type="ECO:0000313" key="18">
    <source>
        <dbReference type="Proteomes" id="UP000002730"/>
    </source>
</evidence>
<dbReference type="CDD" id="cd00082">
    <property type="entry name" value="HisKA"/>
    <property type="match status" value="1"/>
</dbReference>
<evidence type="ECO:0000259" key="15">
    <source>
        <dbReference type="PROSITE" id="PS50109"/>
    </source>
</evidence>
<evidence type="ECO:0000256" key="1">
    <source>
        <dbReference type="ARBA" id="ARBA00000085"/>
    </source>
</evidence>
<dbReference type="GO" id="GO:0005886">
    <property type="term" value="C:plasma membrane"/>
    <property type="evidence" value="ECO:0007669"/>
    <property type="project" value="UniProtKB-SubCell"/>
</dbReference>
<dbReference type="FunFam" id="1.10.287.130:FF:000001">
    <property type="entry name" value="Two-component sensor histidine kinase"/>
    <property type="match status" value="1"/>
</dbReference>
<gene>
    <name evidence="17" type="ordered locus">Clocel_1315</name>
</gene>
<dbReference type="Pfam" id="PF02518">
    <property type="entry name" value="HATPase_c"/>
    <property type="match status" value="1"/>
</dbReference>
<evidence type="ECO:0000313" key="17">
    <source>
        <dbReference type="EMBL" id="ADL51069.1"/>
    </source>
</evidence>
<dbReference type="PANTHER" id="PTHR45528">
    <property type="entry name" value="SENSOR HISTIDINE KINASE CPXA"/>
    <property type="match status" value="1"/>
</dbReference>
<keyword evidence="18" id="KW-1185">Reference proteome</keyword>
<evidence type="ECO:0000256" key="5">
    <source>
        <dbReference type="ARBA" id="ARBA00022553"/>
    </source>
</evidence>
<dbReference type="InterPro" id="IPR036097">
    <property type="entry name" value="HisK_dim/P_sf"/>
</dbReference>
<dbReference type="GO" id="GO:0000155">
    <property type="term" value="F:phosphorelay sensor kinase activity"/>
    <property type="evidence" value="ECO:0007669"/>
    <property type="project" value="InterPro"/>
</dbReference>
<dbReference type="EMBL" id="CP002160">
    <property type="protein sequence ID" value="ADL51069.1"/>
    <property type="molecule type" value="Genomic_DNA"/>
</dbReference>
<keyword evidence="6" id="KW-0808">Transferase</keyword>
<dbReference type="InterPro" id="IPR050398">
    <property type="entry name" value="HssS/ArlS-like"/>
</dbReference>
<dbReference type="Gene3D" id="6.10.340.10">
    <property type="match status" value="1"/>
</dbReference>
<dbReference type="SUPFAM" id="SSF47384">
    <property type="entry name" value="Homodimeric domain of signal transducing histidine kinase"/>
    <property type="match status" value="1"/>
</dbReference>
<dbReference type="PANTHER" id="PTHR45528:SF1">
    <property type="entry name" value="SENSOR HISTIDINE KINASE CPXA"/>
    <property type="match status" value="1"/>
</dbReference>
<keyword evidence="10" id="KW-0067">ATP-binding</keyword>
<keyword evidence="9 17" id="KW-0418">Kinase</keyword>
<dbReference type="Gene3D" id="1.10.287.130">
    <property type="match status" value="1"/>
</dbReference>
<dbReference type="Pfam" id="PF00512">
    <property type="entry name" value="HisKA"/>
    <property type="match status" value="1"/>
</dbReference>
<evidence type="ECO:0000256" key="12">
    <source>
        <dbReference type="ARBA" id="ARBA00023012"/>
    </source>
</evidence>
<dbReference type="FunFam" id="3.30.565.10:FF:000006">
    <property type="entry name" value="Sensor histidine kinase WalK"/>
    <property type="match status" value="1"/>
</dbReference>
<reference evidence="17 18" key="1">
    <citation type="submission" date="2010-08" db="EMBL/GenBank/DDBJ databases">
        <title>Complete sequence of Clostridium cellulovorans 743B.</title>
        <authorList>
            <consortium name="US DOE Joint Genome Institute"/>
            <person name="Lucas S."/>
            <person name="Copeland A."/>
            <person name="Lapidus A."/>
            <person name="Cheng J.-F."/>
            <person name="Bruce D."/>
            <person name="Goodwin L."/>
            <person name="Pitluck S."/>
            <person name="Chertkov O."/>
            <person name="Detter J.C."/>
            <person name="Han C."/>
            <person name="Tapia R."/>
            <person name="Land M."/>
            <person name="Hauser L."/>
            <person name="Chang Y.-J."/>
            <person name="Jeffries C."/>
            <person name="Kyrpides N."/>
            <person name="Ivanova N."/>
            <person name="Mikhailova N."/>
            <person name="Hemme C.L."/>
            <person name="Woyke T."/>
        </authorList>
    </citation>
    <scope>NUCLEOTIDE SEQUENCE [LARGE SCALE GENOMIC DNA]</scope>
    <source>
        <strain evidence="18">ATCC 35296 / DSM 3052 / OCM 3 / 743B</strain>
    </source>
</reference>
<dbReference type="SUPFAM" id="SSF158472">
    <property type="entry name" value="HAMP domain-like"/>
    <property type="match status" value="1"/>
</dbReference>
<sequence length="503" mass="57845">MRNDFYSKRELVNFIAKEIKKIYAILFKTIIQYIKKWWNTGVSKLRFSLVLRLNASYVLRTISIIFWINILCIGISAYYINEIVKEKITYTSEVIIEELSNSKELNKDNIDIIGRSSGLYLKIYDKDNTVLYSNTDDTDTEIISEITDGYTFEKDSQGDDVISFKKELEGYNYGIRQKVDSEQGELTVVLYDKPYNNYKSLQGPFLMLLAFEGLIILITIHKGAKKTRKILKPIDVMTNTVKKISVDQLDTRLNISGSQNELKDLALTFNEMLDRLQNSYEIQNQFVSDASHELRTPISVIQGYAKLLDRWGKEDEKVLLESIEAIKTEAEDMKDLVEKLLFLARGDKNTQEVKMDNFDLKELMEEVYKETKLIDKEHIINLESSDSIVIKGDRKLLKEMLRIFVDNAVKYTKSGGNVTLGFSKEFTKVNIFISDTGVGISQEDLPNIFNRFYRADKSRTKNTGGTGLGLSIAKWIVMKHRGSIVVESKINEGTKFIIRLPID</sequence>
<evidence type="ECO:0000256" key="11">
    <source>
        <dbReference type="ARBA" id="ARBA00022989"/>
    </source>
</evidence>
<evidence type="ECO:0000256" key="13">
    <source>
        <dbReference type="ARBA" id="ARBA00023136"/>
    </source>
</evidence>
<dbReference type="InterPro" id="IPR003594">
    <property type="entry name" value="HATPase_dom"/>
</dbReference>
<dbReference type="Proteomes" id="UP000002730">
    <property type="component" value="Chromosome"/>
</dbReference>
<protein>
    <recommendedName>
        <fullName evidence="3">histidine kinase</fullName>
        <ecNumber evidence="3">2.7.13.3</ecNumber>
    </recommendedName>
</protein>
<dbReference type="KEGG" id="ccb:Clocel_1315"/>
<evidence type="ECO:0000259" key="16">
    <source>
        <dbReference type="PROSITE" id="PS50885"/>
    </source>
</evidence>
<dbReference type="STRING" id="573061.Clocel_1315"/>
<dbReference type="SMART" id="SM00388">
    <property type="entry name" value="HisKA"/>
    <property type="match status" value="1"/>
</dbReference>
<evidence type="ECO:0000256" key="2">
    <source>
        <dbReference type="ARBA" id="ARBA00004651"/>
    </source>
</evidence>
<dbReference type="RefSeq" id="WP_010076069.1">
    <property type="nucleotide sequence ID" value="NC_014393.1"/>
</dbReference>
<dbReference type="PROSITE" id="PS50885">
    <property type="entry name" value="HAMP"/>
    <property type="match status" value="1"/>
</dbReference>
<organism evidence="17 18">
    <name type="scientific">Clostridium cellulovorans (strain ATCC 35296 / DSM 3052 / OCM 3 / 743B)</name>
    <dbReference type="NCBI Taxonomy" id="573061"/>
    <lineage>
        <taxon>Bacteria</taxon>
        <taxon>Bacillati</taxon>
        <taxon>Bacillota</taxon>
        <taxon>Clostridia</taxon>
        <taxon>Eubacteriales</taxon>
        <taxon>Clostridiaceae</taxon>
        <taxon>Clostridium</taxon>
    </lineage>
</organism>
<keyword evidence="11 14" id="KW-1133">Transmembrane helix</keyword>
<dbReference type="CDD" id="cd06225">
    <property type="entry name" value="HAMP"/>
    <property type="match status" value="1"/>
</dbReference>
<dbReference type="InterPro" id="IPR005467">
    <property type="entry name" value="His_kinase_dom"/>
</dbReference>
<proteinExistence type="predicted"/>
<dbReference type="eggNOG" id="COG5002">
    <property type="taxonomic scope" value="Bacteria"/>
</dbReference>
<keyword evidence="12" id="KW-0902">Two-component regulatory system</keyword>
<dbReference type="AlphaFoldDB" id="D9SVE5"/>
<dbReference type="InterPro" id="IPR003660">
    <property type="entry name" value="HAMP_dom"/>
</dbReference>